<evidence type="ECO:0000256" key="4">
    <source>
        <dbReference type="ARBA" id="ARBA00022490"/>
    </source>
</evidence>
<evidence type="ECO:0000256" key="1">
    <source>
        <dbReference type="ARBA" id="ARBA00004496"/>
    </source>
</evidence>
<dbReference type="GO" id="GO:0006282">
    <property type="term" value="P:regulation of DNA repair"/>
    <property type="evidence" value="ECO:0007669"/>
    <property type="project" value="UniProtKB-UniRule"/>
</dbReference>
<organism evidence="9 10">
    <name type="scientific">Pandoraea eparura</name>
    <dbReference type="NCBI Taxonomy" id="2508291"/>
    <lineage>
        <taxon>Bacteria</taxon>
        <taxon>Pseudomonadati</taxon>
        <taxon>Pseudomonadota</taxon>
        <taxon>Betaproteobacteria</taxon>
        <taxon>Burkholderiales</taxon>
        <taxon>Burkholderiaceae</taxon>
        <taxon>Pandoraea</taxon>
    </lineage>
</organism>
<protein>
    <recommendedName>
        <fullName evidence="3 5">Regulatory protein RecX</fullName>
    </recommendedName>
</protein>
<dbReference type="PANTHER" id="PTHR33602">
    <property type="entry name" value="REGULATORY PROTEIN RECX FAMILY PROTEIN"/>
    <property type="match status" value="1"/>
</dbReference>
<feature type="compositionally biased region" description="Pro residues" evidence="6">
    <location>
        <begin position="8"/>
        <end position="18"/>
    </location>
</feature>
<evidence type="ECO:0000313" key="10">
    <source>
        <dbReference type="Proteomes" id="UP000400981"/>
    </source>
</evidence>
<dbReference type="GO" id="GO:0005737">
    <property type="term" value="C:cytoplasm"/>
    <property type="evidence" value="ECO:0007669"/>
    <property type="project" value="UniProtKB-SubCell"/>
</dbReference>
<dbReference type="InterPro" id="IPR053925">
    <property type="entry name" value="RecX_HTH_3rd"/>
</dbReference>
<evidence type="ECO:0000313" key="9">
    <source>
        <dbReference type="EMBL" id="VVD71410.1"/>
    </source>
</evidence>
<feature type="domain" description="RecX second three-helical" evidence="7">
    <location>
        <begin position="84"/>
        <end position="118"/>
    </location>
</feature>
<dbReference type="Pfam" id="PF21981">
    <property type="entry name" value="RecX_HTH3"/>
    <property type="match status" value="1"/>
</dbReference>
<dbReference type="RefSeq" id="WP_150587852.1">
    <property type="nucleotide sequence ID" value="NZ_CABPSH010000001.1"/>
</dbReference>
<dbReference type="PANTHER" id="PTHR33602:SF1">
    <property type="entry name" value="REGULATORY PROTEIN RECX FAMILY PROTEIN"/>
    <property type="match status" value="1"/>
</dbReference>
<keyword evidence="10" id="KW-1185">Reference proteome</keyword>
<dbReference type="Proteomes" id="UP000400981">
    <property type="component" value="Unassembled WGS sequence"/>
</dbReference>
<dbReference type="InterPro" id="IPR053924">
    <property type="entry name" value="RecX_HTH_2nd"/>
</dbReference>
<comment type="subcellular location">
    <subcellularLocation>
        <location evidence="1 5">Cytoplasm</location>
    </subcellularLocation>
</comment>
<accession>A0A5E4S758</accession>
<dbReference type="NCBIfam" id="NF001055">
    <property type="entry name" value="PRK00117.2-5"/>
    <property type="match status" value="1"/>
</dbReference>
<reference evidence="9 10" key="1">
    <citation type="submission" date="2019-08" db="EMBL/GenBank/DDBJ databases">
        <authorList>
            <person name="Peeters C."/>
        </authorList>
    </citation>
    <scope>NUCLEOTIDE SEQUENCE [LARGE SCALE GENOMIC DNA]</scope>
    <source>
        <strain evidence="9 10">LMG 31012</strain>
    </source>
</reference>
<sequence length="181" mass="20508">MITRRPPRYPNAPPPPPGADAVAAKPSRKPVLSLKARALSYLARREYSRTELRRKLVPFADAEDPEALDRVLDSLEQERWLSNERFAQSVVHRRASRMGTTRIVNELKQHQVDADTVTALATQLRETELARARAVWQKKFGEVATTPEARAKQMRFLASRGFSRTVISKIVRGADDFSDDD</sequence>
<evidence type="ECO:0000256" key="6">
    <source>
        <dbReference type="SAM" id="MobiDB-lite"/>
    </source>
</evidence>
<feature type="domain" description="RecX third three-helical" evidence="8">
    <location>
        <begin position="126"/>
        <end position="170"/>
    </location>
</feature>
<evidence type="ECO:0000256" key="2">
    <source>
        <dbReference type="ARBA" id="ARBA00009695"/>
    </source>
</evidence>
<proteinExistence type="inferred from homology"/>
<dbReference type="Gene3D" id="1.10.10.10">
    <property type="entry name" value="Winged helix-like DNA-binding domain superfamily/Winged helix DNA-binding domain"/>
    <property type="match status" value="3"/>
</dbReference>
<dbReference type="Pfam" id="PF02631">
    <property type="entry name" value="RecX_HTH2"/>
    <property type="match status" value="1"/>
</dbReference>
<gene>
    <name evidence="5" type="primary">recX</name>
    <name evidence="9" type="ORF">PEP31012_00621</name>
</gene>
<name>A0A5E4S758_9BURK</name>
<evidence type="ECO:0000259" key="7">
    <source>
        <dbReference type="Pfam" id="PF02631"/>
    </source>
</evidence>
<dbReference type="AlphaFoldDB" id="A0A5E4S758"/>
<evidence type="ECO:0000256" key="5">
    <source>
        <dbReference type="HAMAP-Rule" id="MF_01114"/>
    </source>
</evidence>
<keyword evidence="4 5" id="KW-0963">Cytoplasm</keyword>
<evidence type="ECO:0000256" key="3">
    <source>
        <dbReference type="ARBA" id="ARBA00018111"/>
    </source>
</evidence>
<evidence type="ECO:0000259" key="8">
    <source>
        <dbReference type="Pfam" id="PF21981"/>
    </source>
</evidence>
<dbReference type="InterPro" id="IPR036388">
    <property type="entry name" value="WH-like_DNA-bd_sf"/>
</dbReference>
<feature type="region of interest" description="Disordered" evidence="6">
    <location>
        <begin position="1"/>
        <end position="27"/>
    </location>
</feature>
<dbReference type="HAMAP" id="MF_01114">
    <property type="entry name" value="RecX"/>
    <property type="match status" value="1"/>
</dbReference>
<comment type="similarity">
    <text evidence="2 5">Belongs to the RecX family.</text>
</comment>
<dbReference type="InterPro" id="IPR003783">
    <property type="entry name" value="Regulatory_RecX"/>
</dbReference>
<dbReference type="EMBL" id="CABPSH010000001">
    <property type="protein sequence ID" value="VVD71410.1"/>
    <property type="molecule type" value="Genomic_DNA"/>
</dbReference>
<dbReference type="OrthoDB" id="5295441at2"/>
<comment type="function">
    <text evidence="5">Modulates RecA activity.</text>
</comment>